<sequence length="187" mass="22139">METISVTKFDVAERQLLQAIHMFFREDDIISTHTVAEAANQVLSDIGQEYQVKSFLRDSDFIREDKKKLWLKEIFKSRNFFKHADRDKTDIHEFKSLFNEFSLIDGVTMYSVIKKTWVPETLLFQVWFSAKHPDLLLDDSDFKKQILSGFEDRRLISPDDMKTWYEMLISMRSGSYHFDAVSLEYGI</sequence>
<organism evidence="1 2">
    <name type="scientific">Photobacterium leiognathi lrivu.4.1</name>
    <dbReference type="NCBI Taxonomy" id="1248232"/>
    <lineage>
        <taxon>Bacteria</taxon>
        <taxon>Pseudomonadati</taxon>
        <taxon>Pseudomonadota</taxon>
        <taxon>Gammaproteobacteria</taxon>
        <taxon>Vibrionales</taxon>
        <taxon>Vibrionaceae</taxon>
        <taxon>Photobacterium</taxon>
    </lineage>
</organism>
<evidence type="ECO:0000313" key="1">
    <source>
        <dbReference type="EMBL" id="GAD31906.1"/>
    </source>
</evidence>
<gene>
    <name evidence="1" type="ORF">PLEI_3571</name>
</gene>
<dbReference type="HOGENOM" id="CLU_1446403_0_0_6"/>
<reference evidence="2" key="1">
    <citation type="submission" date="2012-12" db="EMBL/GenBank/DDBJ databases">
        <title>Genome Sequence of Photobacterium leiognathi lrivu.4.1.</title>
        <authorList>
            <person name="Urbanczyk H."/>
            <person name="Ogura Y."/>
            <person name="Hayashi T."/>
            <person name="Dunlap P.V."/>
        </authorList>
    </citation>
    <scope>NUCLEOTIDE SEQUENCE [LARGE SCALE GENOMIC DNA]</scope>
    <source>
        <strain evidence="2">lrivu.4.1</strain>
    </source>
</reference>
<dbReference type="EMBL" id="DF196821">
    <property type="protein sequence ID" value="GAD31906.1"/>
    <property type="molecule type" value="Genomic_DNA"/>
</dbReference>
<dbReference type="AlphaFoldDB" id="V5EQ36"/>
<dbReference type="Proteomes" id="UP000030675">
    <property type="component" value="Unassembled WGS sequence"/>
</dbReference>
<proteinExistence type="predicted"/>
<name>V5EQ36_PHOLE</name>
<accession>V5EQ36</accession>
<dbReference type="RefSeq" id="WP_023934776.1">
    <property type="nucleotide sequence ID" value="NZ_DF196821.1"/>
</dbReference>
<evidence type="ECO:0000313" key="2">
    <source>
        <dbReference type="Proteomes" id="UP000030675"/>
    </source>
</evidence>
<protein>
    <submittedName>
        <fullName evidence="1">Uncharacterized protein</fullName>
    </submittedName>
</protein>